<keyword evidence="1" id="KW-0472">Membrane</keyword>
<feature type="transmembrane region" description="Helical" evidence="1">
    <location>
        <begin position="44"/>
        <end position="67"/>
    </location>
</feature>
<accession>A0ABY4SZ16</accession>
<organism evidence="2 3">
    <name type="scientific">Luteibacter flocculans</name>
    <dbReference type="NCBI Taxonomy" id="2780091"/>
    <lineage>
        <taxon>Bacteria</taxon>
        <taxon>Pseudomonadati</taxon>
        <taxon>Pseudomonadota</taxon>
        <taxon>Gammaproteobacteria</taxon>
        <taxon>Lysobacterales</taxon>
        <taxon>Rhodanobacteraceae</taxon>
        <taxon>Luteibacter</taxon>
    </lineage>
</organism>
<evidence type="ECO:0000313" key="3">
    <source>
        <dbReference type="Proteomes" id="UP001056681"/>
    </source>
</evidence>
<keyword evidence="1" id="KW-1133">Transmembrane helix</keyword>
<feature type="transmembrane region" description="Helical" evidence="1">
    <location>
        <begin position="12"/>
        <end position="32"/>
    </location>
</feature>
<dbReference type="Proteomes" id="UP001056681">
    <property type="component" value="Chromosome"/>
</dbReference>
<proteinExistence type="predicted"/>
<evidence type="ECO:0000313" key="2">
    <source>
        <dbReference type="EMBL" id="URL57546.1"/>
    </source>
</evidence>
<sequence>MRLLEMNACRLAHAATGASITSALVMLALYLATSALGVPEIFDFLVFEIGLGFILLLIGTAVFLGWIRRAEDRARLSTLEGMILDAIAARLTPCVMDVWEQQVKAIRRVTRSSDGANVTFAMRGIGRNPYLPLPVLPRQTTFVIGVVEVMHPDREEPIRAKVWCESGRLSSIEYVRGCLVVRDDGGHSGY</sequence>
<reference evidence="2" key="1">
    <citation type="submission" date="2020-10" db="EMBL/GenBank/DDBJ databases">
        <title>Whole-genome sequence of Luteibacter sp. EIF3.</title>
        <authorList>
            <person name="Friedrich I."/>
            <person name="Hertel R."/>
            <person name="Daniel R."/>
        </authorList>
    </citation>
    <scope>NUCLEOTIDE SEQUENCE</scope>
    <source>
        <strain evidence="2">EIF3</strain>
    </source>
</reference>
<name>A0ABY4SZ16_9GAMM</name>
<keyword evidence="1" id="KW-0812">Transmembrane</keyword>
<protein>
    <submittedName>
        <fullName evidence="2">Uncharacterized protein</fullName>
    </submittedName>
</protein>
<evidence type="ECO:0000256" key="1">
    <source>
        <dbReference type="SAM" id="Phobius"/>
    </source>
</evidence>
<keyword evidence="3" id="KW-1185">Reference proteome</keyword>
<gene>
    <name evidence="2" type="ORF">IM816_13050</name>
</gene>
<dbReference type="EMBL" id="CP063231">
    <property type="protein sequence ID" value="URL57546.1"/>
    <property type="molecule type" value="Genomic_DNA"/>
</dbReference>
<dbReference type="RefSeq" id="WP_250338415.1">
    <property type="nucleotide sequence ID" value="NZ_CP063231.1"/>
</dbReference>